<reference evidence="3" key="1">
    <citation type="journal article" date="2020" name="mSystems">
        <title>Genome- and Community-Level Interaction Insights into Carbon Utilization and Element Cycling Functions of Hydrothermarchaeota in Hydrothermal Sediment.</title>
        <authorList>
            <person name="Zhou Z."/>
            <person name="Liu Y."/>
            <person name="Xu W."/>
            <person name="Pan J."/>
            <person name="Luo Z.H."/>
            <person name="Li M."/>
        </authorList>
    </citation>
    <scope>NUCLEOTIDE SEQUENCE [LARGE SCALE GENOMIC DNA]</scope>
    <source>
        <strain evidence="3">HyVt-633</strain>
    </source>
</reference>
<evidence type="ECO:0000256" key="1">
    <source>
        <dbReference type="SAM" id="Phobius"/>
    </source>
</evidence>
<gene>
    <name evidence="3" type="ORF">ENL07_03715</name>
</gene>
<dbReference type="AlphaFoldDB" id="A0A7C5HIX8"/>
<dbReference type="Pfam" id="PF20604">
    <property type="entry name" value="DUF6798"/>
    <property type="match status" value="1"/>
</dbReference>
<keyword evidence="1" id="KW-1133">Transmembrane helix</keyword>
<feature type="transmembrane region" description="Helical" evidence="1">
    <location>
        <begin position="110"/>
        <end position="127"/>
    </location>
</feature>
<feature type="domain" description="DUF6798" evidence="2">
    <location>
        <begin position="383"/>
        <end position="443"/>
    </location>
</feature>
<organism evidence="3">
    <name type="scientific">Chlorobaculum parvum</name>
    <dbReference type="NCBI Taxonomy" id="274539"/>
    <lineage>
        <taxon>Bacteria</taxon>
        <taxon>Pseudomonadati</taxon>
        <taxon>Chlorobiota</taxon>
        <taxon>Chlorobiia</taxon>
        <taxon>Chlorobiales</taxon>
        <taxon>Chlorobiaceae</taxon>
        <taxon>Chlorobaculum</taxon>
    </lineage>
</organism>
<feature type="transmembrane region" description="Helical" evidence="1">
    <location>
        <begin position="7"/>
        <end position="29"/>
    </location>
</feature>
<sequence>MSSSRRTLLTIVTSAGWLMLGVALNIVALQRPLFEENQNTKFLHAAAANGYGFLSHDWMANTIDPLPAFTLLIETLFKLHSIQIVYVLFPILLAILLWSLTGIANRLFGIRRHAAAFALFLGLLFVEEKNMQLGFGTQYLIGHYFQPCVFGVLIILGIERFLAGARMWASVALAVGAAFHPAYMPAALLIQGSCTALTIYRDKKISRDALLPLMLFIGLSAPLLIRYKLLFAYTTPDIGREAMGILSTQRIATHTKVSHWLNYEDYISMAIIVISMGMVRKSPLFWIMLPLAAVIAVTVPLLYFVSWPSLEVLTPWRTSVILLPLAYTILAGKLSASLMPLMERKPLARQMLLLVGYIGVIAPVMAHLPAQASALFATKESPEEKLMNFARHHSTADDLWLIPTRNGKFDPFRLETGAPIFINLKTHPYKDSEILEWYRRNRKAEAFYKNEATSSGPALLRALHANYGITHAVLDSNVPESLYTGLHICWKDKRYMIVGFETTEPSKRIEHHL</sequence>
<dbReference type="Proteomes" id="UP000886058">
    <property type="component" value="Unassembled WGS sequence"/>
</dbReference>
<accession>A0A7C5HIX8</accession>
<protein>
    <recommendedName>
        <fullName evidence="2">DUF6798 domain-containing protein</fullName>
    </recommendedName>
</protein>
<dbReference type="EMBL" id="DRSQ01000079">
    <property type="protein sequence ID" value="HHE31744.1"/>
    <property type="molecule type" value="Genomic_DNA"/>
</dbReference>
<evidence type="ECO:0000313" key="3">
    <source>
        <dbReference type="EMBL" id="HHE31744.1"/>
    </source>
</evidence>
<feature type="transmembrane region" description="Helical" evidence="1">
    <location>
        <begin position="84"/>
        <end position="104"/>
    </location>
</feature>
<name>A0A7C5HIX8_9CHLB</name>
<feature type="transmembrane region" description="Helical" evidence="1">
    <location>
        <begin position="210"/>
        <end position="227"/>
    </location>
</feature>
<proteinExistence type="predicted"/>
<dbReference type="InterPro" id="IPR046477">
    <property type="entry name" value="DUF6798"/>
</dbReference>
<comment type="caution">
    <text evidence="3">The sequence shown here is derived from an EMBL/GenBank/DDBJ whole genome shotgun (WGS) entry which is preliminary data.</text>
</comment>
<evidence type="ECO:0000259" key="2">
    <source>
        <dbReference type="Pfam" id="PF20604"/>
    </source>
</evidence>
<feature type="transmembrane region" description="Helical" evidence="1">
    <location>
        <begin position="319"/>
        <end position="339"/>
    </location>
</feature>
<feature type="transmembrane region" description="Helical" evidence="1">
    <location>
        <begin position="286"/>
        <end position="307"/>
    </location>
</feature>
<keyword evidence="1" id="KW-0472">Membrane</keyword>
<keyword evidence="1" id="KW-0812">Transmembrane</keyword>
<feature type="transmembrane region" description="Helical" evidence="1">
    <location>
        <begin position="351"/>
        <end position="370"/>
    </location>
</feature>
<feature type="transmembrane region" description="Helical" evidence="1">
    <location>
        <begin position="168"/>
        <end position="190"/>
    </location>
</feature>
<feature type="transmembrane region" description="Helical" evidence="1">
    <location>
        <begin position="139"/>
        <end position="162"/>
    </location>
</feature>